<reference evidence="2" key="1">
    <citation type="submission" date="2016-10" db="EMBL/GenBank/DDBJ databases">
        <authorList>
            <person name="Varghese N."/>
            <person name="Submissions S."/>
        </authorList>
    </citation>
    <scope>NUCLEOTIDE SEQUENCE [LARGE SCALE GENOMIC DNA]</scope>
    <source>
        <strain evidence="2">DSM 25730</strain>
    </source>
</reference>
<dbReference type="EMBL" id="FOMI01000007">
    <property type="protein sequence ID" value="SFD24127.1"/>
    <property type="molecule type" value="Genomic_DNA"/>
</dbReference>
<proteinExistence type="predicted"/>
<evidence type="ECO:0000313" key="1">
    <source>
        <dbReference type="EMBL" id="SFD24127.1"/>
    </source>
</evidence>
<dbReference type="AlphaFoldDB" id="A0A1I1QQ34"/>
<organism evidence="1 2">
    <name type="scientific">Algibacter pectinivorans</name>
    <dbReference type="NCBI Taxonomy" id="870482"/>
    <lineage>
        <taxon>Bacteria</taxon>
        <taxon>Pseudomonadati</taxon>
        <taxon>Bacteroidota</taxon>
        <taxon>Flavobacteriia</taxon>
        <taxon>Flavobacteriales</taxon>
        <taxon>Flavobacteriaceae</taxon>
        <taxon>Algibacter</taxon>
    </lineage>
</organism>
<gene>
    <name evidence="1" type="ORF">SAMN04487987_10731</name>
</gene>
<evidence type="ECO:0000313" key="2">
    <source>
        <dbReference type="Proteomes" id="UP000199439"/>
    </source>
</evidence>
<name>A0A1I1QQ34_9FLAO</name>
<dbReference type="STRING" id="870482.SAMN04487987_10731"/>
<accession>A0A1I1QQ34</accession>
<protein>
    <submittedName>
        <fullName evidence="1">Uncharacterized protein</fullName>
    </submittedName>
</protein>
<keyword evidence="2" id="KW-1185">Reference proteome</keyword>
<dbReference type="Proteomes" id="UP000199439">
    <property type="component" value="Unassembled WGS sequence"/>
</dbReference>
<sequence>MTLLIMFLTTMTFAQKGINYKAIITDGSGNLIANTQIEVQFNILKSAAQTNVYSEIHEPTTDDKGIIVINIGEGTLNTGSPDFTSIEWGIDTHFLNVLIDKGDGLVDMGTTEFKAVPYALNVAKKQHVLSVPAAVFYPNNEVCSFFNSIGPGGAEITNTNGATSVCVLQAPVQLPHGAHIDAFTVYYIDNSEAQLAIQLIKESFEPGFALVSDIIETTGNSTDIIEETTALNHVVDNNNGGYFVRVYCRNWDAFGAKKIKGVKIVYTY</sequence>